<feature type="non-terminal residue" evidence="1">
    <location>
        <position position="1"/>
    </location>
</feature>
<proteinExistence type="predicted"/>
<evidence type="ECO:0000313" key="2">
    <source>
        <dbReference type="Proteomes" id="UP000265520"/>
    </source>
</evidence>
<evidence type="ECO:0000313" key="1">
    <source>
        <dbReference type="EMBL" id="MCI63185.1"/>
    </source>
</evidence>
<sequence>KCILECSLIELSAKGSEQFADLRHRSPMLAR</sequence>
<comment type="caution">
    <text evidence="1">The sequence shown here is derived from an EMBL/GenBank/DDBJ whole genome shotgun (WGS) entry which is preliminary data.</text>
</comment>
<reference evidence="1 2" key="1">
    <citation type="journal article" date="2018" name="Front. Plant Sci.">
        <title>Red Clover (Trifolium pratense) and Zigzag Clover (T. medium) - A Picture of Genomic Similarities and Differences.</title>
        <authorList>
            <person name="Dluhosova J."/>
            <person name="Istvanek J."/>
            <person name="Nedelnik J."/>
            <person name="Repkova J."/>
        </authorList>
    </citation>
    <scope>NUCLEOTIDE SEQUENCE [LARGE SCALE GENOMIC DNA]</scope>
    <source>
        <strain evidence="2">cv. 10/8</strain>
        <tissue evidence="1">Leaf</tissue>
    </source>
</reference>
<dbReference type="Proteomes" id="UP000265520">
    <property type="component" value="Unassembled WGS sequence"/>
</dbReference>
<protein>
    <submittedName>
        <fullName evidence="1">Uncharacterized protein</fullName>
    </submittedName>
</protein>
<accession>A0A392TTL2</accession>
<name>A0A392TTL2_9FABA</name>
<organism evidence="1 2">
    <name type="scientific">Trifolium medium</name>
    <dbReference type="NCBI Taxonomy" id="97028"/>
    <lineage>
        <taxon>Eukaryota</taxon>
        <taxon>Viridiplantae</taxon>
        <taxon>Streptophyta</taxon>
        <taxon>Embryophyta</taxon>
        <taxon>Tracheophyta</taxon>
        <taxon>Spermatophyta</taxon>
        <taxon>Magnoliopsida</taxon>
        <taxon>eudicotyledons</taxon>
        <taxon>Gunneridae</taxon>
        <taxon>Pentapetalae</taxon>
        <taxon>rosids</taxon>
        <taxon>fabids</taxon>
        <taxon>Fabales</taxon>
        <taxon>Fabaceae</taxon>
        <taxon>Papilionoideae</taxon>
        <taxon>50 kb inversion clade</taxon>
        <taxon>NPAAA clade</taxon>
        <taxon>Hologalegina</taxon>
        <taxon>IRL clade</taxon>
        <taxon>Trifolieae</taxon>
        <taxon>Trifolium</taxon>
    </lineage>
</organism>
<dbReference type="EMBL" id="LXQA010632527">
    <property type="protein sequence ID" value="MCI63185.1"/>
    <property type="molecule type" value="Genomic_DNA"/>
</dbReference>
<keyword evidence="2" id="KW-1185">Reference proteome</keyword>
<dbReference type="AlphaFoldDB" id="A0A392TTL2"/>